<dbReference type="EMBL" id="BNJF01000003">
    <property type="protein sequence ID" value="GHO47901.1"/>
    <property type="molecule type" value="Genomic_DNA"/>
</dbReference>
<dbReference type="Proteomes" id="UP000612362">
    <property type="component" value="Unassembled WGS sequence"/>
</dbReference>
<evidence type="ECO:0000313" key="1">
    <source>
        <dbReference type="EMBL" id="GHO47901.1"/>
    </source>
</evidence>
<keyword evidence="2" id="KW-1185">Reference proteome</keyword>
<name>A0A8J3I347_9CHLR</name>
<gene>
    <name evidence="1" type="ORF">KSX_60640</name>
</gene>
<evidence type="ECO:0000313" key="2">
    <source>
        <dbReference type="Proteomes" id="UP000612362"/>
    </source>
</evidence>
<accession>A0A8J3I347</accession>
<dbReference type="AlphaFoldDB" id="A0A8J3I347"/>
<proteinExistence type="predicted"/>
<sequence length="72" mass="7999">MHSDGSVWVRNSTSWTKLDDNIKTKAITANGNVYQWRSDGSVWAYAGKGLHSWTELDANAATIKLSTTYAHL</sequence>
<organism evidence="1 2">
    <name type="scientific">Ktedonospora formicarum</name>
    <dbReference type="NCBI Taxonomy" id="2778364"/>
    <lineage>
        <taxon>Bacteria</taxon>
        <taxon>Bacillati</taxon>
        <taxon>Chloroflexota</taxon>
        <taxon>Ktedonobacteria</taxon>
        <taxon>Ktedonobacterales</taxon>
        <taxon>Ktedonobacteraceae</taxon>
        <taxon>Ktedonospora</taxon>
    </lineage>
</organism>
<comment type="caution">
    <text evidence="1">The sequence shown here is derived from an EMBL/GenBank/DDBJ whole genome shotgun (WGS) entry which is preliminary data.</text>
</comment>
<protein>
    <submittedName>
        <fullName evidence="1">Uncharacterized protein</fullName>
    </submittedName>
</protein>
<reference evidence="1" key="1">
    <citation type="submission" date="2020-10" db="EMBL/GenBank/DDBJ databases">
        <title>Taxonomic study of unclassified bacteria belonging to the class Ktedonobacteria.</title>
        <authorList>
            <person name="Yabe S."/>
            <person name="Wang C.M."/>
            <person name="Zheng Y."/>
            <person name="Sakai Y."/>
            <person name="Cavaletti L."/>
            <person name="Monciardini P."/>
            <person name="Donadio S."/>
        </authorList>
    </citation>
    <scope>NUCLEOTIDE SEQUENCE</scope>
    <source>
        <strain evidence="1">SOSP1-1</strain>
    </source>
</reference>
<dbReference type="RefSeq" id="WP_220197126.1">
    <property type="nucleotide sequence ID" value="NZ_BNJF01000003.1"/>
</dbReference>